<gene>
    <name evidence="1" type="ORF">SAMN02745724_01332</name>
</gene>
<dbReference type="Gene3D" id="3.40.50.150">
    <property type="entry name" value="Vaccinia Virus protein VP39"/>
    <property type="match status" value="1"/>
</dbReference>
<dbReference type="EMBL" id="FOLO01000007">
    <property type="protein sequence ID" value="SFC29813.1"/>
    <property type="molecule type" value="Genomic_DNA"/>
</dbReference>
<keyword evidence="1" id="KW-0808">Transferase</keyword>
<dbReference type="GO" id="GO:0008168">
    <property type="term" value="F:methyltransferase activity"/>
    <property type="evidence" value="ECO:0007669"/>
    <property type="project" value="UniProtKB-KW"/>
</dbReference>
<evidence type="ECO:0000313" key="1">
    <source>
        <dbReference type="EMBL" id="SFC29813.1"/>
    </source>
</evidence>
<dbReference type="STRING" id="1123010.SAMN02745724_01332"/>
<dbReference type="Proteomes" id="UP000198862">
    <property type="component" value="Unassembled WGS sequence"/>
</dbReference>
<dbReference type="OrthoDB" id="5974463at2"/>
<dbReference type="GO" id="GO:0032259">
    <property type="term" value="P:methylation"/>
    <property type="evidence" value="ECO:0007669"/>
    <property type="project" value="UniProtKB-KW"/>
</dbReference>
<evidence type="ECO:0000313" key="2">
    <source>
        <dbReference type="Proteomes" id="UP000198862"/>
    </source>
</evidence>
<dbReference type="RefSeq" id="WP_091982048.1">
    <property type="nucleotide sequence ID" value="NZ_FOLO01000007.1"/>
</dbReference>
<keyword evidence="1" id="KW-0489">Methyltransferase</keyword>
<dbReference type="Pfam" id="PF01209">
    <property type="entry name" value="Ubie_methyltran"/>
    <property type="match status" value="1"/>
</dbReference>
<dbReference type="CDD" id="cd02440">
    <property type="entry name" value="AdoMet_MTases"/>
    <property type="match status" value="1"/>
</dbReference>
<organism evidence="1 2">
    <name type="scientific">Pseudoalteromonas denitrificans DSM 6059</name>
    <dbReference type="NCBI Taxonomy" id="1123010"/>
    <lineage>
        <taxon>Bacteria</taxon>
        <taxon>Pseudomonadati</taxon>
        <taxon>Pseudomonadota</taxon>
        <taxon>Gammaproteobacteria</taxon>
        <taxon>Alteromonadales</taxon>
        <taxon>Pseudoalteromonadaceae</taxon>
        <taxon>Pseudoalteromonas</taxon>
    </lineage>
</organism>
<keyword evidence="2" id="KW-1185">Reference proteome</keyword>
<accession>A0A1I1I7R0</accession>
<dbReference type="InterPro" id="IPR029063">
    <property type="entry name" value="SAM-dependent_MTases_sf"/>
</dbReference>
<protein>
    <submittedName>
        <fullName evidence="1">UbiE/COQ5 methyltransferase family protein</fullName>
    </submittedName>
</protein>
<name>A0A1I1I7R0_9GAMM</name>
<sequence>MDEMASYWTQYWQGGAKSTLSDIDKSAYGIEVSNKWSESIKEFCQQGAVLDLACGNGDLAVQACNVLQALDKHNDVYANDYSEIMLDKKVQGEFALKKVKWIPSTDAVNLPIESNCLSLAVSQFGFEYTNTNLVIQELSRVIYDNGHLCFLVHHDDSFICKQSKKEFKMYQDMLNVTKIYDATKNLLLELKITKETAITEKLRTTLNNKLGHLYDNYDDKSGLFELINLLKKLLANIESISIDEIESSISTLERQSMAHFKRLEHMISVSFSRETIEQLMLEFKKSNFMQVKLEELTTSVGLLGWWIIVKKQS</sequence>
<dbReference type="SUPFAM" id="SSF53335">
    <property type="entry name" value="S-adenosyl-L-methionine-dependent methyltransferases"/>
    <property type="match status" value="1"/>
</dbReference>
<reference evidence="1 2" key="1">
    <citation type="submission" date="2016-10" db="EMBL/GenBank/DDBJ databases">
        <authorList>
            <person name="de Groot N.N."/>
        </authorList>
    </citation>
    <scope>NUCLEOTIDE SEQUENCE [LARGE SCALE GENOMIC DNA]</scope>
    <source>
        <strain evidence="1 2">DSM 6059</strain>
    </source>
</reference>
<dbReference type="AlphaFoldDB" id="A0A1I1I7R0"/>
<proteinExistence type="predicted"/>